<sequence>MNDIRTFTIDEFNKQMQQPTLHPEVAVIDPARLEDDGTLCFTGNFYAIRFVQTRCGEARYGRKCADFQYGTLVFTKPGDIVRVCREDAVDGSISGILFHPELFSTKSLVFKKTDYTFFDYRENESLHLSLQEKRIVQDRLEHLHEELRRDIDRHSLRLVSAGLELLLDYCVRFYERQFACRTDIDGEYMEKLDKTLSQYFSLCGQKSVEGGISKVESALSSLSPAYLNDFVRAETGKTLAEYIRIRMMEYIKKRVHKEGCPLEQVAGEFGFYQPRLLALLYRQVFGCQPEHYLLTPDYKLN</sequence>
<evidence type="ECO:0000259" key="1">
    <source>
        <dbReference type="PROSITE" id="PS01124"/>
    </source>
</evidence>
<name>A0AAW5N473_9BACT</name>
<protein>
    <submittedName>
        <fullName evidence="2">Helix-turn-helix domain-containing protein</fullName>
    </submittedName>
</protein>
<feature type="domain" description="HTH araC/xylS-type" evidence="1">
    <location>
        <begin position="222"/>
        <end position="295"/>
    </location>
</feature>
<keyword evidence="3" id="KW-1185">Reference proteome</keyword>
<accession>A0AAW5N473</accession>
<gene>
    <name evidence="2" type="ORF">NW209_14990</name>
</gene>
<proteinExistence type="predicted"/>
<dbReference type="RefSeq" id="WP_235301288.1">
    <property type="nucleotide sequence ID" value="NZ_JADYTI010000046.1"/>
</dbReference>
<dbReference type="GO" id="GO:0043565">
    <property type="term" value="F:sequence-specific DNA binding"/>
    <property type="evidence" value="ECO:0007669"/>
    <property type="project" value="InterPro"/>
</dbReference>
<dbReference type="Pfam" id="PF12833">
    <property type="entry name" value="HTH_18"/>
    <property type="match status" value="1"/>
</dbReference>
<dbReference type="GO" id="GO:0003700">
    <property type="term" value="F:DNA-binding transcription factor activity"/>
    <property type="evidence" value="ECO:0007669"/>
    <property type="project" value="InterPro"/>
</dbReference>
<evidence type="ECO:0000313" key="3">
    <source>
        <dbReference type="Proteomes" id="UP001204579"/>
    </source>
</evidence>
<dbReference type="AlphaFoldDB" id="A0AAW5N473"/>
<dbReference type="PROSITE" id="PS01124">
    <property type="entry name" value="HTH_ARAC_FAMILY_2"/>
    <property type="match status" value="1"/>
</dbReference>
<dbReference type="Proteomes" id="UP001204579">
    <property type="component" value="Unassembled WGS sequence"/>
</dbReference>
<comment type="caution">
    <text evidence="2">The sequence shown here is derived from an EMBL/GenBank/DDBJ whole genome shotgun (WGS) entry which is preliminary data.</text>
</comment>
<dbReference type="Gene3D" id="1.10.10.60">
    <property type="entry name" value="Homeodomain-like"/>
    <property type="match status" value="1"/>
</dbReference>
<reference evidence="2 3" key="1">
    <citation type="submission" date="2022-08" db="EMBL/GenBank/DDBJ databases">
        <authorList>
            <person name="Zeman M."/>
            <person name="Kubasova T."/>
        </authorList>
    </citation>
    <scope>NUCLEOTIDE SEQUENCE [LARGE SCALE GENOMIC DNA]</scope>
    <source>
        <strain evidence="2 3">ET62</strain>
    </source>
</reference>
<dbReference type="SMART" id="SM00342">
    <property type="entry name" value="HTH_ARAC"/>
    <property type="match status" value="1"/>
</dbReference>
<dbReference type="InterPro" id="IPR018060">
    <property type="entry name" value="HTH_AraC"/>
</dbReference>
<dbReference type="EMBL" id="JANRHJ010000026">
    <property type="protein sequence ID" value="MCR8875296.1"/>
    <property type="molecule type" value="Genomic_DNA"/>
</dbReference>
<evidence type="ECO:0000313" key="2">
    <source>
        <dbReference type="EMBL" id="MCR8875296.1"/>
    </source>
</evidence>
<organism evidence="2 3">
    <name type="scientific">Phocaeicola barnesiae</name>
    <dbReference type="NCBI Taxonomy" id="376804"/>
    <lineage>
        <taxon>Bacteria</taxon>
        <taxon>Pseudomonadati</taxon>
        <taxon>Bacteroidota</taxon>
        <taxon>Bacteroidia</taxon>
        <taxon>Bacteroidales</taxon>
        <taxon>Bacteroidaceae</taxon>
        <taxon>Phocaeicola</taxon>
    </lineage>
</organism>